<feature type="domain" description="HTH cro/C1-type" evidence="1">
    <location>
        <begin position="26"/>
        <end position="80"/>
    </location>
</feature>
<keyword evidence="3" id="KW-1185">Reference proteome</keyword>
<dbReference type="Gene3D" id="1.10.260.40">
    <property type="entry name" value="lambda repressor-like DNA-binding domains"/>
    <property type="match status" value="1"/>
</dbReference>
<evidence type="ECO:0000313" key="3">
    <source>
        <dbReference type="Proteomes" id="UP000555728"/>
    </source>
</evidence>
<dbReference type="InterPro" id="IPR001387">
    <property type="entry name" value="Cro/C1-type_HTH"/>
</dbReference>
<dbReference type="EMBL" id="JACIGI010000003">
    <property type="protein sequence ID" value="MBB4284897.1"/>
    <property type="molecule type" value="Genomic_DNA"/>
</dbReference>
<dbReference type="PROSITE" id="PS50943">
    <property type="entry name" value="HTH_CROC1"/>
    <property type="match status" value="1"/>
</dbReference>
<dbReference type="SUPFAM" id="SSF47413">
    <property type="entry name" value="lambda repressor-like DNA-binding domains"/>
    <property type="match status" value="1"/>
</dbReference>
<protein>
    <submittedName>
        <fullName evidence="2">Transcriptional regulator with XRE-family HTH domain</fullName>
    </submittedName>
</protein>
<proteinExistence type="predicted"/>
<dbReference type="AlphaFoldDB" id="A0A7W6WJV8"/>
<reference evidence="2 3" key="1">
    <citation type="submission" date="2020-08" db="EMBL/GenBank/DDBJ databases">
        <title>Genome sequencing of Purple Non-Sulfur Bacteria from various extreme environments.</title>
        <authorList>
            <person name="Mayer M."/>
        </authorList>
    </citation>
    <scope>NUCLEOTIDE SEQUENCE [LARGE SCALE GENOMIC DNA]</scope>
    <source>
        <strain evidence="2 3">JA135</strain>
    </source>
</reference>
<dbReference type="GO" id="GO:0003677">
    <property type="term" value="F:DNA binding"/>
    <property type="evidence" value="ECO:0007669"/>
    <property type="project" value="InterPro"/>
</dbReference>
<dbReference type="SMART" id="SM00530">
    <property type="entry name" value="HTH_XRE"/>
    <property type="match status" value="1"/>
</dbReference>
<dbReference type="RefSeq" id="WP_184431560.1">
    <property type="nucleotide sequence ID" value="NZ_JACIGI010000003.1"/>
</dbReference>
<dbReference type="Proteomes" id="UP000555728">
    <property type="component" value="Unassembled WGS sequence"/>
</dbReference>
<dbReference type="InterPro" id="IPR010982">
    <property type="entry name" value="Lambda_DNA-bd_dom_sf"/>
</dbReference>
<dbReference type="CDD" id="cd00093">
    <property type="entry name" value="HTH_XRE"/>
    <property type="match status" value="1"/>
</dbReference>
<gene>
    <name evidence="2" type="ORF">GGD88_000608</name>
</gene>
<evidence type="ECO:0000313" key="2">
    <source>
        <dbReference type="EMBL" id="MBB4284897.1"/>
    </source>
</evidence>
<dbReference type="Pfam" id="PF13560">
    <property type="entry name" value="HTH_31"/>
    <property type="match status" value="1"/>
</dbReference>
<name>A0A7W6WJV8_9PROT</name>
<organism evidence="2 3">
    <name type="scientific">Roseospira goensis</name>
    <dbReference type="NCBI Taxonomy" id="391922"/>
    <lineage>
        <taxon>Bacteria</taxon>
        <taxon>Pseudomonadati</taxon>
        <taxon>Pseudomonadota</taxon>
        <taxon>Alphaproteobacteria</taxon>
        <taxon>Rhodospirillales</taxon>
        <taxon>Rhodospirillaceae</taxon>
        <taxon>Roseospira</taxon>
    </lineage>
</organism>
<comment type="caution">
    <text evidence="2">The sequence shown here is derived from an EMBL/GenBank/DDBJ whole genome shotgun (WGS) entry which is preliminary data.</text>
</comment>
<sequence>MDTEGMGRGVRGRRDAALERSVGQRLRALREAAGVSREVMAARMGLTPAQLRKLEEAITIIPVAHLAVAARVLGVTVGDFYGGRDPLAAPAPAGRRCAEADPLCHPESRALLSAYYAAPESVRRDFASLLAALVRR</sequence>
<evidence type="ECO:0000259" key="1">
    <source>
        <dbReference type="PROSITE" id="PS50943"/>
    </source>
</evidence>
<accession>A0A7W6WJV8</accession>